<gene>
    <name evidence="1" type="ORF">NDR89_19165</name>
</gene>
<accession>A0ABY4VNE1</accession>
<dbReference type="Proteomes" id="UP001056648">
    <property type="component" value="Chromosome 2"/>
</dbReference>
<dbReference type="InterPro" id="IPR015003">
    <property type="entry name" value="DUF1853"/>
</dbReference>
<protein>
    <submittedName>
        <fullName evidence="1">DUF1853 family protein</fullName>
    </submittedName>
</protein>
<dbReference type="RefSeq" id="WP_252252558.1">
    <property type="nucleotide sequence ID" value="NZ_CP098736.1"/>
</dbReference>
<keyword evidence="2" id="KW-1185">Reference proteome</keyword>
<evidence type="ECO:0000313" key="2">
    <source>
        <dbReference type="Proteomes" id="UP001056648"/>
    </source>
</evidence>
<dbReference type="EMBL" id="CP098736">
    <property type="protein sequence ID" value="USE78767.1"/>
    <property type="molecule type" value="Genomic_DNA"/>
</dbReference>
<proteinExistence type="predicted"/>
<reference evidence="1" key="1">
    <citation type="submission" date="2022-06" db="EMBL/GenBank/DDBJ databases">
        <title>Complete genome sequence and characterization of Cupriavidus gilardii QJ1 isolated from contaminating cells.</title>
        <authorList>
            <person name="Qi J."/>
        </authorList>
    </citation>
    <scope>NUCLEOTIDE SEQUENCE</scope>
    <source>
        <strain evidence="1">QJ1</strain>
    </source>
</reference>
<evidence type="ECO:0000313" key="1">
    <source>
        <dbReference type="EMBL" id="USE78767.1"/>
    </source>
</evidence>
<dbReference type="Pfam" id="PF08907">
    <property type="entry name" value="DUF1853"/>
    <property type="match status" value="1"/>
</dbReference>
<name>A0ABY4VNE1_9BURK</name>
<organism evidence="1 2">
    <name type="scientific">Cupriavidus gilardii</name>
    <dbReference type="NCBI Taxonomy" id="82541"/>
    <lineage>
        <taxon>Bacteria</taxon>
        <taxon>Pseudomonadati</taxon>
        <taxon>Pseudomonadota</taxon>
        <taxon>Betaproteobacteria</taxon>
        <taxon>Burkholderiales</taxon>
        <taxon>Burkholderiaceae</taxon>
        <taxon>Cupriavidus</taxon>
    </lineage>
</organism>
<sequence>MREPVTELAGAGATTAEPLWRAATSARVRDLAWCTLAPPLLSGLPRDVAALAAPAEGGGAALASWPPAALAAWQRWLAAADPRQLPPTIEELSALPGAVQALAPAARSLRLGRHAERLLHFALEHGDGIELVASNLPVRRHGAHGVQTLGELDFVWRQSTAGTGGAGPLVHWEMAAKFYLLVEPGGDAPDAAAPAERTAWLQAFVGPNLVDRLGDKLSHIVRRQLPLSRTPEAEALLGGRVDRSEIYLLGWLFYRDGRMPAGLDALGLNPAHLRGWWSTLEQWAQRVGGSASSASASSASASSASAAPVRWHRLPRARWLSPALVPEHDTEPFETLHDALAARFAEPHRDLAWRRESPVMICEMEPAGASAPGWWRERSRGFVVPPGWEERARQRIAQPPR</sequence>